<feature type="non-terminal residue" evidence="1">
    <location>
        <position position="146"/>
    </location>
</feature>
<sequence length="146" mass="14864">GALRGTVLRPTGSVGGVGAAPPSYFVSRPTVPCPAPGRAVIGSQATYAMGQNAAVYGVEHSLLRPSPHQAQQSLPTRNGYVQPRDLVREVLGQRAAAVPCAVPARVPATQHALAQAPASLAPSAKADVILCIGDSLTAGRKGNPEE</sequence>
<organism evidence="1 2">
    <name type="scientific">Polarella glacialis</name>
    <name type="common">Dinoflagellate</name>
    <dbReference type="NCBI Taxonomy" id="89957"/>
    <lineage>
        <taxon>Eukaryota</taxon>
        <taxon>Sar</taxon>
        <taxon>Alveolata</taxon>
        <taxon>Dinophyceae</taxon>
        <taxon>Suessiales</taxon>
        <taxon>Suessiaceae</taxon>
        <taxon>Polarella</taxon>
    </lineage>
</organism>
<comment type="caution">
    <text evidence="1">The sequence shown here is derived from an EMBL/GenBank/DDBJ whole genome shotgun (WGS) entry which is preliminary data.</text>
</comment>
<evidence type="ECO:0000313" key="1">
    <source>
        <dbReference type="EMBL" id="CAE8587789.1"/>
    </source>
</evidence>
<dbReference type="EMBL" id="CAJNNV010002764">
    <property type="protein sequence ID" value="CAE8587789.1"/>
    <property type="molecule type" value="Genomic_DNA"/>
</dbReference>
<dbReference type="AlphaFoldDB" id="A0A813DJ03"/>
<name>A0A813DJ03_POLGL</name>
<evidence type="ECO:0000313" key="2">
    <source>
        <dbReference type="Proteomes" id="UP000654075"/>
    </source>
</evidence>
<proteinExistence type="predicted"/>
<gene>
    <name evidence="1" type="ORF">PGLA1383_LOCUS6617</name>
</gene>
<accession>A0A813DJ03</accession>
<dbReference type="Proteomes" id="UP000654075">
    <property type="component" value="Unassembled WGS sequence"/>
</dbReference>
<protein>
    <submittedName>
        <fullName evidence="1">Uncharacterized protein</fullName>
    </submittedName>
</protein>
<keyword evidence="2" id="KW-1185">Reference proteome</keyword>
<feature type="non-terminal residue" evidence="1">
    <location>
        <position position="1"/>
    </location>
</feature>
<reference evidence="1" key="1">
    <citation type="submission" date="2021-02" db="EMBL/GenBank/DDBJ databases">
        <authorList>
            <person name="Dougan E. K."/>
            <person name="Rhodes N."/>
            <person name="Thang M."/>
            <person name="Chan C."/>
        </authorList>
    </citation>
    <scope>NUCLEOTIDE SEQUENCE</scope>
</reference>